<protein>
    <submittedName>
        <fullName evidence="1">Uncharacterized protein</fullName>
    </submittedName>
</protein>
<dbReference type="EMBL" id="GBXM01066587">
    <property type="protein sequence ID" value="JAH41990.1"/>
    <property type="molecule type" value="Transcribed_RNA"/>
</dbReference>
<dbReference type="AlphaFoldDB" id="A0A0E9SMV2"/>
<name>A0A0E9SMV2_ANGAN</name>
<reference evidence="1" key="2">
    <citation type="journal article" date="2015" name="Fish Shellfish Immunol.">
        <title>Early steps in the European eel (Anguilla anguilla)-Vibrio vulnificus interaction in the gills: Role of the RtxA13 toxin.</title>
        <authorList>
            <person name="Callol A."/>
            <person name="Pajuelo D."/>
            <person name="Ebbesson L."/>
            <person name="Teles M."/>
            <person name="MacKenzie S."/>
            <person name="Amaro C."/>
        </authorList>
    </citation>
    <scope>NUCLEOTIDE SEQUENCE</scope>
</reference>
<accession>A0A0E9SMV2</accession>
<proteinExistence type="predicted"/>
<evidence type="ECO:0000313" key="1">
    <source>
        <dbReference type="EMBL" id="JAH41990.1"/>
    </source>
</evidence>
<sequence>MHFLLVLLLPATKIIAFVKLALFFLHFISIPLQTFPHPLPPLLGIALTL</sequence>
<reference evidence="1" key="1">
    <citation type="submission" date="2014-11" db="EMBL/GenBank/DDBJ databases">
        <authorList>
            <person name="Amaro Gonzalez C."/>
        </authorList>
    </citation>
    <scope>NUCLEOTIDE SEQUENCE</scope>
</reference>
<organism evidence="1">
    <name type="scientific">Anguilla anguilla</name>
    <name type="common">European freshwater eel</name>
    <name type="synonym">Muraena anguilla</name>
    <dbReference type="NCBI Taxonomy" id="7936"/>
    <lineage>
        <taxon>Eukaryota</taxon>
        <taxon>Metazoa</taxon>
        <taxon>Chordata</taxon>
        <taxon>Craniata</taxon>
        <taxon>Vertebrata</taxon>
        <taxon>Euteleostomi</taxon>
        <taxon>Actinopterygii</taxon>
        <taxon>Neopterygii</taxon>
        <taxon>Teleostei</taxon>
        <taxon>Anguilliformes</taxon>
        <taxon>Anguillidae</taxon>
        <taxon>Anguilla</taxon>
    </lineage>
</organism>